<feature type="region of interest" description="Disordered" evidence="1">
    <location>
        <begin position="62"/>
        <end position="83"/>
    </location>
</feature>
<organism evidence="2 3">
    <name type="scientific">Azospirillum baldaniorum</name>
    <dbReference type="NCBI Taxonomy" id="1064539"/>
    <lineage>
        <taxon>Bacteria</taxon>
        <taxon>Pseudomonadati</taxon>
        <taxon>Pseudomonadota</taxon>
        <taxon>Alphaproteobacteria</taxon>
        <taxon>Rhodospirillales</taxon>
        <taxon>Azospirillaceae</taxon>
        <taxon>Azospirillum</taxon>
    </lineage>
</organism>
<gene>
    <name evidence="2" type="ORF">AZOBR_190002</name>
</gene>
<evidence type="ECO:0000313" key="3">
    <source>
        <dbReference type="Proteomes" id="UP000007319"/>
    </source>
</evidence>
<keyword evidence="3" id="KW-1185">Reference proteome</keyword>
<evidence type="ECO:0000313" key="2">
    <source>
        <dbReference type="EMBL" id="CCC99257.1"/>
    </source>
</evidence>
<protein>
    <submittedName>
        <fullName evidence="2">Uncharacterized protein</fullName>
    </submittedName>
</protein>
<name>A0A9P1NMY3_9PROT</name>
<proteinExistence type="predicted"/>
<accession>A0A9P1NMY3</accession>
<dbReference type="AlphaFoldDB" id="A0A9P1NMY3"/>
<dbReference type="Proteomes" id="UP000007319">
    <property type="component" value="Chromosome"/>
</dbReference>
<dbReference type="EMBL" id="HE577327">
    <property type="protein sequence ID" value="CCC99257.1"/>
    <property type="molecule type" value="Genomic_DNA"/>
</dbReference>
<dbReference type="KEGG" id="abs:AZOBR_190002"/>
<evidence type="ECO:0000256" key="1">
    <source>
        <dbReference type="SAM" id="MobiDB-lite"/>
    </source>
</evidence>
<reference evidence="2 3" key="1">
    <citation type="journal article" date="2011" name="PLoS Genet.">
        <title>Azospirillum genomes reveal transition of bacteria from aquatic to terrestrial environments.</title>
        <authorList>
            <person name="Wisniewski-Dye F."/>
            <person name="Borziak K."/>
            <person name="Khalsa-Moyers G."/>
            <person name="Alexandre G."/>
            <person name="Sukharnikov L.O."/>
            <person name="Wuichet K."/>
            <person name="Hurst G.B."/>
            <person name="McDonald W.H."/>
            <person name="Robertson J.S."/>
            <person name="Barbe V."/>
            <person name="Calteau A."/>
            <person name="Rouy Z."/>
            <person name="Mangenot S."/>
            <person name="Prigent-Combaret C."/>
            <person name="Normand P."/>
            <person name="Boyer M."/>
            <person name="Siguier P."/>
            <person name="Dessaux Y."/>
            <person name="Elmerich C."/>
            <person name="Condemine G."/>
            <person name="Krishnen G."/>
            <person name="Kennedy I."/>
            <person name="Paterson A.H."/>
            <person name="Gonzalez V."/>
            <person name="Mavingui P."/>
            <person name="Zhulin I.B."/>
        </authorList>
    </citation>
    <scope>NUCLEOTIDE SEQUENCE [LARGE SCALE GENOMIC DNA]</scope>
    <source>
        <strain evidence="2 3">Sp245</strain>
    </source>
</reference>
<sequence>MARIAVAPEPGPARLIAAALVEAGWVAVGRVVDVSDMEQTDFDVRRSGKIANVRAPCVPNNIRFSRGNEHEAQPQEANGKIPV</sequence>